<reference evidence="2 4" key="1">
    <citation type="journal article" date="2016" name="PLoS ONE">
        <title>Sequence Assembly of Yarrowia lipolytica Strain W29/CLIB89 Shows Transposable Element Diversity.</title>
        <authorList>
            <person name="Magnan C."/>
            <person name="Yu J."/>
            <person name="Chang I."/>
            <person name="Jahn E."/>
            <person name="Kanomata Y."/>
            <person name="Wu J."/>
            <person name="Zeller M."/>
            <person name="Oakes M."/>
            <person name="Baldi P."/>
            <person name="Sandmeyer S."/>
        </authorList>
    </citation>
    <scope>NUCLEOTIDE SEQUENCE [LARGE SCALE GENOMIC DNA]</scope>
    <source>
        <strain evidence="2">CLIB89</strain>
        <strain evidence="4">CLIB89(W29)</strain>
    </source>
</reference>
<dbReference type="EMBL" id="CP017556">
    <property type="protein sequence ID" value="AOW03593.1"/>
    <property type="molecule type" value="Genomic_DNA"/>
</dbReference>
<sequence length="71" mass="7926">MGLPVTSKTGDEILANKGEGTQHDHGHKHHDPKTFEKKPDTTPNPAKPEEVATQEYLERMEEEYAKREGGA</sequence>
<evidence type="ECO:0000313" key="2">
    <source>
        <dbReference type="EMBL" id="AOW03593.1"/>
    </source>
</evidence>
<dbReference type="OrthoDB" id="4161095at2759"/>
<dbReference type="Proteomes" id="UP000256601">
    <property type="component" value="Unassembled WGS sequence"/>
</dbReference>
<protein>
    <submittedName>
        <fullName evidence="2">Uncharacterized protein</fullName>
    </submittedName>
</protein>
<dbReference type="GeneID" id="7009489"/>
<gene>
    <name evidence="3" type="ORF">B0I71DRAFT_129128</name>
    <name evidence="2" type="ORF">YALI1_D06233g</name>
</gene>
<name>A0A1H6Q985_YARLL</name>
<dbReference type="Proteomes" id="UP000182444">
    <property type="component" value="Chromosome 1D"/>
</dbReference>
<reference evidence="3 5" key="2">
    <citation type="submission" date="2018-07" db="EMBL/GenBank/DDBJ databases">
        <title>Draft Genome Assemblies for Five Robust Yarrowia lipolytica Strains Exhibiting High Lipid Production and Pentose Sugar Utilization and Sugar Alcohol Secretion from Undetoxified Lignocellulosic Biomass Hydrolysates.</title>
        <authorList>
            <consortium name="DOE Joint Genome Institute"/>
            <person name="Walker C."/>
            <person name="Ryu S."/>
            <person name="Na H."/>
            <person name="Zane M."/>
            <person name="LaButti K."/>
            <person name="Lipzen A."/>
            <person name="Haridas S."/>
            <person name="Barry K."/>
            <person name="Grigoriev I.V."/>
            <person name="Quarterman J."/>
            <person name="Slininger P."/>
            <person name="Dien B."/>
            <person name="Trinh C.T."/>
        </authorList>
    </citation>
    <scope>NUCLEOTIDE SEQUENCE [LARGE SCALE GENOMIC DNA]</scope>
    <source>
        <strain evidence="3 5">YB392</strain>
    </source>
</reference>
<evidence type="ECO:0000313" key="4">
    <source>
        <dbReference type="Proteomes" id="UP000182444"/>
    </source>
</evidence>
<feature type="compositionally biased region" description="Basic and acidic residues" evidence="1">
    <location>
        <begin position="56"/>
        <end position="71"/>
    </location>
</feature>
<dbReference type="EMBL" id="KZ858963">
    <property type="protein sequence ID" value="RDW27395.1"/>
    <property type="molecule type" value="Genomic_DNA"/>
</dbReference>
<evidence type="ECO:0000256" key="1">
    <source>
        <dbReference type="SAM" id="MobiDB-lite"/>
    </source>
</evidence>
<dbReference type="KEGG" id="yli:7009489"/>
<dbReference type="VEuPathDB" id="FungiDB:YALI1_D06233g"/>
<proteinExistence type="predicted"/>
<dbReference type="RefSeq" id="XP_002143045.1">
    <property type="nucleotide sequence ID" value="XM_002143009.1"/>
</dbReference>
<dbReference type="VEuPathDB" id="FungiDB:YALI0_D04884g"/>
<dbReference type="AlphaFoldDB" id="A0A1H6Q985"/>
<evidence type="ECO:0000313" key="3">
    <source>
        <dbReference type="EMBL" id="RDW27395.1"/>
    </source>
</evidence>
<feature type="region of interest" description="Disordered" evidence="1">
    <location>
        <begin position="1"/>
        <end position="71"/>
    </location>
</feature>
<accession>A0A1H6Q985</accession>
<evidence type="ECO:0000313" key="5">
    <source>
        <dbReference type="Proteomes" id="UP000256601"/>
    </source>
</evidence>
<organism evidence="2 4">
    <name type="scientific">Yarrowia lipolytica</name>
    <name type="common">Candida lipolytica</name>
    <dbReference type="NCBI Taxonomy" id="4952"/>
    <lineage>
        <taxon>Eukaryota</taxon>
        <taxon>Fungi</taxon>
        <taxon>Dikarya</taxon>
        <taxon>Ascomycota</taxon>
        <taxon>Saccharomycotina</taxon>
        <taxon>Dipodascomycetes</taxon>
        <taxon>Dipodascales</taxon>
        <taxon>Dipodascales incertae sedis</taxon>
        <taxon>Yarrowia</taxon>
    </lineage>
</organism>